<accession>A0A060UZ27</accession>
<name>A0A060UZ27_9PROT</name>
<organism evidence="1">
    <name type="scientific">Acidithiobacillus ferrivorans</name>
    <dbReference type="NCBI Taxonomy" id="160808"/>
    <lineage>
        <taxon>Bacteria</taxon>
        <taxon>Pseudomonadati</taxon>
        <taxon>Pseudomonadota</taxon>
        <taxon>Acidithiobacillia</taxon>
        <taxon>Acidithiobacillales</taxon>
        <taxon>Acidithiobacillaceae</taxon>
        <taxon>Acidithiobacillus</taxon>
    </lineage>
</organism>
<reference evidence="1" key="2">
    <citation type="submission" date="2014-07" db="EMBL/GenBank/DDBJ databases">
        <title>Initial genome analysis of the psychrotolerant acidophile Acidithiobacillus ferrivorans CF27: insights into iron and sulfur oxidation pathways and into biofilm formation.</title>
        <authorList>
            <person name="Talla E."/>
            <person name="Hedrich S."/>
            <person name="Mangenot S."/>
            <person name="Ji B."/>
            <person name="Johnson D.B."/>
            <person name="Barbe V."/>
            <person name="Bonnefoy V."/>
        </authorList>
    </citation>
    <scope>NUCLEOTIDE SEQUENCE [LARGE SCALE GENOMIC DNA]</scope>
    <source>
        <strain evidence="1">CF27</strain>
    </source>
</reference>
<evidence type="ECO:0000313" key="1">
    <source>
        <dbReference type="EMBL" id="CDQ11923.1"/>
    </source>
</evidence>
<dbReference type="AlphaFoldDB" id="A0A060UZ27"/>
<reference evidence="1" key="1">
    <citation type="submission" date="2014-03" db="EMBL/GenBank/DDBJ databases">
        <authorList>
            <person name="Genoscope - CEA"/>
        </authorList>
    </citation>
    <scope>NUCLEOTIDE SEQUENCE [LARGE SCALE GENOMIC DNA]</scope>
    <source>
        <strain evidence="1">CF27</strain>
    </source>
</reference>
<dbReference type="EMBL" id="CCCS020000057">
    <property type="protein sequence ID" value="CDQ11923.1"/>
    <property type="molecule type" value="Genomic_DNA"/>
</dbReference>
<gene>
    <name evidence="1" type="ORF">AFERRI_600149</name>
</gene>
<sequence>MLPSSSGLGHWPLTSVTGVRTPLGAPLFLSDRPILNALKAVYASSVAVWVILALPSPPSGKYHP</sequence>
<protein>
    <submittedName>
        <fullName evidence="1">Uncharacterized protein</fullName>
    </submittedName>
</protein>
<comment type="caution">
    <text evidence="1">The sequence shown here is derived from an EMBL/GenBank/DDBJ whole genome shotgun (WGS) entry which is preliminary data.</text>
</comment>
<proteinExistence type="predicted"/>